<evidence type="ECO:0000256" key="1">
    <source>
        <dbReference type="SAM" id="Phobius"/>
    </source>
</evidence>
<proteinExistence type="predicted"/>
<gene>
    <name evidence="2" type="ORF">E2C01_004830</name>
</gene>
<name>A0A5B7CR19_PORTR</name>
<evidence type="ECO:0000313" key="2">
    <source>
        <dbReference type="EMBL" id="MPC12152.1"/>
    </source>
</evidence>
<keyword evidence="1" id="KW-1133">Transmembrane helix</keyword>
<keyword evidence="1" id="KW-0472">Membrane</keyword>
<keyword evidence="1" id="KW-0812">Transmembrane</keyword>
<feature type="transmembrane region" description="Helical" evidence="1">
    <location>
        <begin position="100"/>
        <end position="121"/>
    </location>
</feature>
<dbReference type="AlphaFoldDB" id="A0A5B7CR19"/>
<keyword evidence="3" id="KW-1185">Reference proteome</keyword>
<organism evidence="2 3">
    <name type="scientific">Portunus trituberculatus</name>
    <name type="common">Swimming crab</name>
    <name type="synonym">Neptunus trituberculatus</name>
    <dbReference type="NCBI Taxonomy" id="210409"/>
    <lineage>
        <taxon>Eukaryota</taxon>
        <taxon>Metazoa</taxon>
        <taxon>Ecdysozoa</taxon>
        <taxon>Arthropoda</taxon>
        <taxon>Crustacea</taxon>
        <taxon>Multicrustacea</taxon>
        <taxon>Malacostraca</taxon>
        <taxon>Eumalacostraca</taxon>
        <taxon>Eucarida</taxon>
        <taxon>Decapoda</taxon>
        <taxon>Pleocyemata</taxon>
        <taxon>Brachyura</taxon>
        <taxon>Eubrachyura</taxon>
        <taxon>Portunoidea</taxon>
        <taxon>Portunidae</taxon>
        <taxon>Portuninae</taxon>
        <taxon>Portunus</taxon>
    </lineage>
</organism>
<comment type="caution">
    <text evidence="2">The sequence shown here is derived from an EMBL/GenBank/DDBJ whole genome shotgun (WGS) entry which is preliminary data.</text>
</comment>
<dbReference type="Proteomes" id="UP000324222">
    <property type="component" value="Unassembled WGS sequence"/>
</dbReference>
<dbReference type="EMBL" id="VSRR010000200">
    <property type="protein sequence ID" value="MPC12152.1"/>
    <property type="molecule type" value="Genomic_DNA"/>
</dbReference>
<protein>
    <submittedName>
        <fullName evidence="2">Uncharacterized protein</fullName>
    </submittedName>
</protein>
<accession>A0A5B7CR19</accession>
<evidence type="ECO:0000313" key="3">
    <source>
        <dbReference type="Proteomes" id="UP000324222"/>
    </source>
</evidence>
<reference evidence="2 3" key="1">
    <citation type="submission" date="2019-05" db="EMBL/GenBank/DDBJ databases">
        <title>Another draft genome of Portunus trituberculatus and its Hox gene families provides insights of decapod evolution.</title>
        <authorList>
            <person name="Jeong J.-H."/>
            <person name="Song I."/>
            <person name="Kim S."/>
            <person name="Choi T."/>
            <person name="Kim D."/>
            <person name="Ryu S."/>
            <person name="Kim W."/>
        </authorList>
    </citation>
    <scope>NUCLEOTIDE SEQUENCE [LARGE SCALE GENOMIC DNA]</scope>
    <source>
        <tissue evidence="2">Muscle</tissue>
    </source>
</reference>
<sequence length="122" mass="12909">MLLVPQAPHRCFTASSGTQLLEHHCWMLRVVASGSESQSSSSTVIRVTLGSSELISFSVTFTCCPGGNTGGTNVGDILNGDNLTSWYGLSLVHGMLRNRWGIHVEVGTLVVVVVVVALVVVV</sequence>